<dbReference type="Proteomes" id="UP000036356">
    <property type="component" value="Unassembled WGS sequence"/>
</dbReference>
<accession>A0A0J1IIQ4</accession>
<keyword evidence="4" id="KW-1003">Cell membrane</keyword>
<dbReference type="InterPro" id="IPR029151">
    <property type="entry name" value="Sensor-like_sf"/>
</dbReference>
<keyword evidence="10 12" id="KW-0472">Membrane</keyword>
<dbReference type="EC" id="2.7.13.3" evidence="3"/>
<dbReference type="Pfam" id="PF20714">
    <property type="entry name" value="HTH_64"/>
    <property type="match status" value="1"/>
</dbReference>
<dbReference type="GO" id="GO:0005886">
    <property type="term" value="C:plasma membrane"/>
    <property type="evidence" value="ECO:0007669"/>
    <property type="project" value="UniProtKB-SubCell"/>
</dbReference>
<organism evidence="14 15">
    <name type="scientific">Desulfosporosinus acididurans</name>
    <dbReference type="NCBI Taxonomy" id="476652"/>
    <lineage>
        <taxon>Bacteria</taxon>
        <taxon>Bacillati</taxon>
        <taxon>Bacillota</taxon>
        <taxon>Clostridia</taxon>
        <taxon>Eubacteriales</taxon>
        <taxon>Desulfitobacteriaceae</taxon>
        <taxon>Desulfosporosinus</taxon>
    </lineage>
</organism>
<keyword evidence="7 12" id="KW-0812">Transmembrane</keyword>
<dbReference type="Gene3D" id="3.30.450.20">
    <property type="entry name" value="PAS domain"/>
    <property type="match status" value="1"/>
</dbReference>
<evidence type="ECO:0000256" key="2">
    <source>
        <dbReference type="ARBA" id="ARBA00004651"/>
    </source>
</evidence>
<dbReference type="PROSITE" id="PS50885">
    <property type="entry name" value="HAMP"/>
    <property type="match status" value="1"/>
</dbReference>
<dbReference type="InterPro" id="IPR036390">
    <property type="entry name" value="WH_DNA-bd_sf"/>
</dbReference>
<keyword evidence="9 12" id="KW-1133">Transmembrane helix</keyword>
<dbReference type="STRING" id="476652.DEAC_c35630"/>
<dbReference type="PATRIC" id="fig|476652.3.peg.3757"/>
<dbReference type="SUPFAM" id="SSF103190">
    <property type="entry name" value="Sensory domain-like"/>
    <property type="match status" value="1"/>
</dbReference>
<evidence type="ECO:0000256" key="6">
    <source>
        <dbReference type="ARBA" id="ARBA00022679"/>
    </source>
</evidence>
<proteinExistence type="predicted"/>
<dbReference type="InterPro" id="IPR003660">
    <property type="entry name" value="HAMP_dom"/>
</dbReference>
<evidence type="ECO:0000256" key="10">
    <source>
        <dbReference type="ARBA" id="ARBA00023136"/>
    </source>
</evidence>
<evidence type="ECO:0000256" key="8">
    <source>
        <dbReference type="ARBA" id="ARBA00022777"/>
    </source>
</evidence>
<dbReference type="Pfam" id="PF17202">
    <property type="entry name" value="sCache_3_3"/>
    <property type="match status" value="1"/>
</dbReference>
<dbReference type="InterPro" id="IPR050398">
    <property type="entry name" value="HssS/ArlS-like"/>
</dbReference>
<evidence type="ECO:0000313" key="15">
    <source>
        <dbReference type="Proteomes" id="UP000036356"/>
    </source>
</evidence>
<comment type="caution">
    <text evidence="14">The sequence shown here is derived from an EMBL/GenBank/DDBJ whole genome shotgun (WGS) entry which is preliminary data.</text>
</comment>
<feature type="compositionally biased region" description="Acidic residues" evidence="11">
    <location>
        <begin position="285"/>
        <end position="297"/>
    </location>
</feature>
<dbReference type="PANTHER" id="PTHR45528:SF10">
    <property type="entry name" value="METHYL-ACCEPTING CHEMOTAXIS PROTEIN"/>
    <property type="match status" value="1"/>
</dbReference>
<dbReference type="EMBL" id="LDZY01000013">
    <property type="protein sequence ID" value="KLU64616.1"/>
    <property type="molecule type" value="Genomic_DNA"/>
</dbReference>
<dbReference type="RefSeq" id="WP_047811345.1">
    <property type="nucleotide sequence ID" value="NZ_LDZY01000013.1"/>
</dbReference>
<evidence type="ECO:0000313" key="14">
    <source>
        <dbReference type="EMBL" id="KLU64616.1"/>
    </source>
</evidence>
<feature type="transmembrane region" description="Helical" evidence="12">
    <location>
        <begin position="181"/>
        <end position="203"/>
    </location>
</feature>
<evidence type="ECO:0000256" key="1">
    <source>
        <dbReference type="ARBA" id="ARBA00000085"/>
    </source>
</evidence>
<dbReference type="GO" id="GO:0000155">
    <property type="term" value="F:phosphorelay sensor kinase activity"/>
    <property type="evidence" value="ECO:0007669"/>
    <property type="project" value="TreeGrafter"/>
</dbReference>
<evidence type="ECO:0000256" key="3">
    <source>
        <dbReference type="ARBA" id="ARBA00012438"/>
    </source>
</evidence>
<keyword evidence="6 14" id="KW-0808">Transferase</keyword>
<dbReference type="AlphaFoldDB" id="A0A0J1IIQ4"/>
<evidence type="ECO:0000256" key="7">
    <source>
        <dbReference type="ARBA" id="ARBA00022692"/>
    </source>
</evidence>
<evidence type="ECO:0000256" key="9">
    <source>
        <dbReference type="ARBA" id="ARBA00022989"/>
    </source>
</evidence>
<feature type="domain" description="HAMP" evidence="13">
    <location>
        <begin position="205"/>
        <end position="257"/>
    </location>
</feature>
<protein>
    <recommendedName>
        <fullName evidence="3">histidine kinase</fullName>
        <ecNumber evidence="3">2.7.13.3</ecNumber>
    </recommendedName>
</protein>
<evidence type="ECO:0000259" key="13">
    <source>
        <dbReference type="PROSITE" id="PS50885"/>
    </source>
</evidence>
<dbReference type="CDD" id="cd06225">
    <property type="entry name" value="HAMP"/>
    <property type="match status" value="1"/>
</dbReference>
<evidence type="ECO:0000256" key="5">
    <source>
        <dbReference type="ARBA" id="ARBA00022553"/>
    </source>
</evidence>
<dbReference type="SMART" id="SM00304">
    <property type="entry name" value="HAMP"/>
    <property type="match status" value="1"/>
</dbReference>
<keyword evidence="15" id="KW-1185">Reference proteome</keyword>
<dbReference type="Pfam" id="PF00672">
    <property type="entry name" value="HAMP"/>
    <property type="match status" value="1"/>
</dbReference>
<dbReference type="SUPFAM" id="SSF46785">
    <property type="entry name" value="Winged helix' DNA-binding domain"/>
    <property type="match status" value="1"/>
</dbReference>
<keyword evidence="8 14" id="KW-0418">Kinase</keyword>
<name>A0A0J1IIQ4_9FIRM</name>
<comment type="subcellular location">
    <subcellularLocation>
        <location evidence="2">Cell membrane</location>
        <topology evidence="2">Multi-pass membrane protein</topology>
    </subcellularLocation>
</comment>
<evidence type="ECO:0000256" key="12">
    <source>
        <dbReference type="SAM" id="Phobius"/>
    </source>
</evidence>
<comment type="catalytic activity">
    <reaction evidence="1">
        <text>ATP + protein L-histidine = ADP + protein N-phospho-L-histidine.</text>
        <dbReference type="EC" id="2.7.13.3"/>
    </reaction>
</comment>
<reference evidence="14 15" key="1">
    <citation type="submission" date="2015-06" db="EMBL/GenBank/DDBJ databases">
        <title>Draft genome of the moderately acidophilic sulfate reducer Candidatus Desulfosporosinus acididurans strain M1.</title>
        <authorList>
            <person name="Poehlein A."/>
            <person name="Petzsch P."/>
            <person name="Johnson B.D."/>
            <person name="Schloemann M."/>
            <person name="Daniel R."/>
            <person name="Muehling M."/>
        </authorList>
    </citation>
    <scope>NUCLEOTIDE SEQUENCE [LARGE SCALE GENOMIC DNA]</scope>
    <source>
        <strain evidence="14 15">M1</strain>
    </source>
</reference>
<gene>
    <name evidence="14" type="primary">walK_2</name>
    <name evidence="14" type="ORF">DEAC_c35630</name>
</gene>
<evidence type="ECO:0000256" key="11">
    <source>
        <dbReference type="SAM" id="MobiDB-lite"/>
    </source>
</evidence>
<dbReference type="InterPro" id="IPR033463">
    <property type="entry name" value="sCache_3"/>
</dbReference>
<dbReference type="InterPro" id="IPR048714">
    <property type="entry name" value="DpiA-like_HTH"/>
</dbReference>
<feature type="compositionally biased region" description="Basic and acidic residues" evidence="11">
    <location>
        <begin position="273"/>
        <end position="283"/>
    </location>
</feature>
<dbReference type="Gene3D" id="6.10.340.10">
    <property type="match status" value="1"/>
</dbReference>
<feature type="region of interest" description="Disordered" evidence="11">
    <location>
        <begin position="273"/>
        <end position="304"/>
    </location>
</feature>
<sequence length="396" mass="44516">MRSLKHQILLLMLGSLVLLTASFIFTFGWYMRERAVDAAIVKAETDLKTCMEIINDSVPGPWEIKSGILYKGDVQLSYRTELVDHLSKLTGDTVTLFLGDTRTATTVRDGNGKRAIGTKVSDAVAQKVLKNGQMYLGEANVVGQLFQTAYEPIRDSNGEIIGMFYVGISKNYTQSFIVNSLIRLSLLGLGLAFFVIILTWFFIQRVIIRPLKEITLGTRDVATGHSTEKVNVTGPKEIGDLAVAFNQMVERLSNIADEMSKVTVAREGKEERFREKEEIRPADDSGFDDEFREPDSEDGNHKGEQKIYKKNVELKTYNMEQEGLPKGLNVITLKQILAFLSETAEPVSAETVAEGVRLTRVTVRRYLDYLELRKILDTELKYGTVGRPVKLFQLNQ</sequence>
<dbReference type="SUPFAM" id="SSF158472">
    <property type="entry name" value="HAMP domain-like"/>
    <property type="match status" value="1"/>
</dbReference>
<keyword evidence="5" id="KW-0597">Phosphoprotein</keyword>
<evidence type="ECO:0000256" key="4">
    <source>
        <dbReference type="ARBA" id="ARBA00022475"/>
    </source>
</evidence>
<dbReference type="PANTHER" id="PTHR45528">
    <property type="entry name" value="SENSOR HISTIDINE KINASE CPXA"/>
    <property type="match status" value="1"/>
</dbReference>